<dbReference type="InterPro" id="IPR015797">
    <property type="entry name" value="NUDIX_hydrolase-like_dom_sf"/>
</dbReference>
<dbReference type="PANTHER" id="PTHR12992">
    <property type="entry name" value="NUDIX HYDROLASE"/>
    <property type="match status" value="1"/>
</dbReference>
<evidence type="ECO:0000313" key="3">
    <source>
        <dbReference type="EMBL" id="KAH6594547.1"/>
    </source>
</evidence>
<dbReference type="PROSITE" id="PS51462">
    <property type="entry name" value="NUDIX"/>
    <property type="match status" value="1"/>
</dbReference>
<dbReference type="EMBL" id="JAFCIX010000332">
    <property type="protein sequence ID" value="KAH6594547.1"/>
    <property type="molecule type" value="Genomic_DNA"/>
</dbReference>
<dbReference type="PANTHER" id="PTHR12992:SF44">
    <property type="entry name" value="NUDIX HYDROLASE DOMAIN-CONTAINING PROTEIN"/>
    <property type="match status" value="1"/>
</dbReference>
<protein>
    <recommendedName>
        <fullName evidence="2">Nudix hydrolase domain-containing protein</fullName>
    </recommendedName>
</protein>
<dbReference type="SUPFAM" id="SSF55811">
    <property type="entry name" value="Nudix"/>
    <property type="match status" value="1"/>
</dbReference>
<dbReference type="Pfam" id="PF00293">
    <property type="entry name" value="NUDIX"/>
    <property type="match status" value="1"/>
</dbReference>
<evidence type="ECO:0000313" key="4">
    <source>
        <dbReference type="Proteomes" id="UP001648503"/>
    </source>
</evidence>
<reference evidence="3 4" key="1">
    <citation type="submission" date="2021-02" db="EMBL/GenBank/DDBJ databases">
        <title>Variation within the Batrachochytrium salamandrivorans European outbreak.</title>
        <authorList>
            <person name="Kelly M."/>
            <person name="Pasmans F."/>
            <person name="Shea T.P."/>
            <person name="Munoz J.F."/>
            <person name="Carranza S."/>
            <person name="Cuomo C.A."/>
            <person name="Martel A."/>
        </authorList>
    </citation>
    <scope>NUCLEOTIDE SEQUENCE [LARGE SCALE GENOMIC DNA]</scope>
    <source>
        <strain evidence="3 4">AMFP18/2</strain>
    </source>
</reference>
<dbReference type="InterPro" id="IPR000086">
    <property type="entry name" value="NUDIX_hydrolase_dom"/>
</dbReference>
<dbReference type="PROSITE" id="PS00893">
    <property type="entry name" value="NUDIX_BOX"/>
    <property type="match status" value="1"/>
</dbReference>
<comment type="caution">
    <text evidence="3">The sequence shown here is derived from an EMBL/GenBank/DDBJ whole genome shotgun (WGS) entry which is preliminary data.</text>
</comment>
<keyword evidence="4" id="KW-1185">Reference proteome</keyword>
<keyword evidence="1" id="KW-0378">Hydrolase</keyword>
<dbReference type="CDD" id="cd03426">
    <property type="entry name" value="NUDIX_CoAse_Nudt7"/>
    <property type="match status" value="1"/>
</dbReference>
<accession>A0ABQ8FCJ3</accession>
<proteinExistence type="predicted"/>
<dbReference type="Proteomes" id="UP001648503">
    <property type="component" value="Unassembled WGS sequence"/>
</dbReference>
<gene>
    <name evidence="3" type="ORF">BASA50_006497</name>
</gene>
<evidence type="ECO:0000256" key="1">
    <source>
        <dbReference type="ARBA" id="ARBA00022801"/>
    </source>
</evidence>
<dbReference type="InterPro" id="IPR020084">
    <property type="entry name" value="NUDIX_hydrolase_CS"/>
</dbReference>
<dbReference type="Gene3D" id="3.90.79.10">
    <property type="entry name" value="Nucleoside Triphosphate Pyrophosphohydrolase"/>
    <property type="match status" value="1"/>
</dbReference>
<sequence length="363" mass="40519">MTDIPITAAIDPLKCPLVQTLASALKTRTTIRMNSSKECPRRASVAIILRIEPSKTDATDSSSTDRSSTISYTHILKDPSSVQVLYIRRATRLQDRWSGHMAFPGGKNEPGETQLQAAQRETLEEVGLDLSSNDFIHMGDLDDREIHTPVTRRRLMIISSSVFLQLASTTPPMTLCSDEVAATYWIPIDVFRAANQYPRTSMPWMHINNDIIPTRSLMPSLAHYGISRNLQYLMRTLSGQCQYAGVQVPNSPKDALPVWGMTLWLTSDLVALASGVSPDSDSVLATKATGIYSMPDIHWCVWILTLARYPRRVFVDHMKPSTILDTHHAAAIAIALSAMWKFALAIQAIRYTPQVIRWIRSSL</sequence>
<name>A0ABQ8FCJ3_9FUNG</name>
<dbReference type="InterPro" id="IPR045121">
    <property type="entry name" value="CoAse"/>
</dbReference>
<feature type="domain" description="Nudix hydrolase" evidence="2">
    <location>
        <begin position="40"/>
        <end position="207"/>
    </location>
</feature>
<organism evidence="3 4">
    <name type="scientific">Batrachochytrium salamandrivorans</name>
    <dbReference type="NCBI Taxonomy" id="1357716"/>
    <lineage>
        <taxon>Eukaryota</taxon>
        <taxon>Fungi</taxon>
        <taxon>Fungi incertae sedis</taxon>
        <taxon>Chytridiomycota</taxon>
        <taxon>Chytridiomycota incertae sedis</taxon>
        <taxon>Chytridiomycetes</taxon>
        <taxon>Rhizophydiales</taxon>
        <taxon>Rhizophydiales incertae sedis</taxon>
        <taxon>Batrachochytrium</taxon>
    </lineage>
</organism>
<evidence type="ECO:0000259" key="2">
    <source>
        <dbReference type="PROSITE" id="PS51462"/>
    </source>
</evidence>